<name>A0A835UG49_VANPL</name>
<protein>
    <submittedName>
        <fullName evidence="1">Uncharacterized protein</fullName>
    </submittedName>
</protein>
<dbReference type="OrthoDB" id="533763at2759"/>
<gene>
    <name evidence="1" type="ORF">HPP92_020699</name>
</gene>
<accession>A0A835UG49</accession>
<proteinExistence type="predicted"/>
<evidence type="ECO:0000313" key="1">
    <source>
        <dbReference type="EMBL" id="KAG0460402.1"/>
    </source>
</evidence>
<dbReference type="EMBL" id="JADCNL010000011">
    <property type="protein sequence ID" value="KAG0460402.1"/>
    <property type="molecule type" value="Genomic_DNA"/>
</dbReference>
<dbReference type="Proteomes" id="UP000636800">
    <property type="component" value="Chromosome 11"/>
</dbReference>
<dbReference type="AlphaFoldDB" id="A0A835UG49"/>
<organism evidence="1 2">
    <name type="scientific">Vanilla planifolia</name>
    <name type="common">Vanilla</name>
    <dbReference type="NCBI Taxonomy" id="51239"/>
    <lineage>
        <taxon>Eukaryota</taxon>
        <taxon>Viridiplantae</taxon>
        <taxon>Streptophyta</taxon>
        <taxon>Embryophyta</taxon>
        <taxon>Tracheophyta</taxon>
        <taxon>Spermatophyta</taxon>
        <taxon>Magnoliopsida</taxon>
        <taxon>Liliopsida</taxon>
        <taxon>Asparagales</taxon>
        <taxon>Orchidaceae</taxon>
        <taxon>Vanilloideae</taxon>
        <taxon>Vanilleae</taxon>
        <taxon>Vanilla</taxon>
    </lineage>
</organism>
<comment type="caution">
    <text evidence="1">The sequence shown here is derived from an EMBL/GenBank/DDBJ whole genome shotgun (WGS) entry which is preliminary data.</text>
</comment>
<sequence length="134" mass="14868">MTRVKRRVRIEIKVRVRVGYRVLIKKEGGGGGGLSGEWRWANLHRSGLDGFCCGRQAGTCELPTAGSGGASVSCCTIFLKSLFADIVNLGLRRRPWWKRLNLLEASLVERALADVLPKLVDAEEMVLGAFIHRY</sequence>
<keyword evidence="2" id="KW-1185">Reference proteome</keyword>
<reference evidence="1 2" key="1">
    <citation type="journal article" date="2020" name="Nat. Food">
        <title>A phased Vanilla planifolia genome enables genetic improvement of flavour and production.</title>
        <authorList>
            <person name="Hasing T."/>
            <person name="Tang H."/>
            <person name="Brym M."/>
            <person name="Khazi F."/>
            <person name="Huang T."/>
            <person name="Chambers A.H."/>
        </authorList>
    </citation>
    <scope>NUCLEOTIDE SEQUENCE [LARGE SCALE GENOMIC DNA]</scope>
    <source>
        <tissue evidence="1">Leaf</tissue>
    </source>
</reference>
<evidence type="ECO:0000313" key="2">
    <source>
        <dbReference type="Proteomes" id="UP000636800"/>
    </source>
</evidence>